<reference evidence="1 2" key="1">
    <citation type="journal article" date="2021" name="Commun. Biol.">
        <title>Genomic insights into the host specific adaptation of the Pneumocystis genus.</title>
        <authorList>
            <person name="Cisse O.H."/>
            <person name="Ma L."/>
            <person name="Dekker J.P."/>
            <person name="Khil P.P."/>
            <person name="Youn J.-H."/>
            <person name="Brenchley J.M."/>
            <person name="Blair R."/>
            <person name="Pahar B."/>
            <person name="Chabe M."/>
            <person name="Van Rompay K.K.A."/>
            <person name="Keesler R."/>
            <person name="Sukura A."/>
            <person name="Hirsch V."/>
            <person name="Kutty G."/>
            <person name="Liu Y."/>
            <person name="Peng L."/>
            <person name="Chen J."/>
            <person name="Song J."/>
            <person name="Weissenbacher-Lang C."/>
            <person name="Xu J."/>
            <person name="Upham N.S."/>
            <person name="Stajich J.E."/>
            <person name="Cuomo C.A."/>
            <person name="Cushion M.T."/>
            <person name="Kovacs J.A."/>
        </authorList>
    </citation>
    <scope>NUCLEOTIDE SEQUENCE [LARGE SCALE GENOMIC DNA]</scope>
    <source>
        <strain evidence="1 2">RABM</strain>
    </source>
</reference>
<accession>A0ACB7CBZ5</accession>
<proteinExistence type="predicted"/>
<organism evidence="1 2">
    <name type="scientific">Pneumocystis oryctolagi</name>
    <dbReference type="NCBI Taxonomy" id="42067"/>
    <lineage>
        <taxon>Eukaryota</taxon>
        <taxon>Fungi</taxon>
        <taxon>Dikarya</taxon>
        <taxon>Ascomycota</taxon>
        <taxon>Taphrinomycotina</taxon>
        <taxon>Pneumocystomycetes</taxon>
        <taxon>Pneumocystaceae</taxon>
        <taxon>Pneumocystis</taxon>
    </lineage>
</organism>
<evidence type="ECO:0000313" key="2">
    <source>
        <dbReference type="Proteomes" id="UP000768646"/>
    </source>
</evidence>
<sequence length="458" mass="52914">MPGHVFILSDSRRYIIKTTPTQSVNDLLLEGCKRAGQLDPQEYILKYGHSILDLSLPIRFVQLPTKQDFFLYPFLSDTYLENVRVALQIIDFEKRLILSFPSQTTLWDILCQFEETENPPINITKRSVSVVSDGKIDYYYETPVVRIMNKEFSEPNILKDTTLSSQGIIEGNIVLQVKFKQTQIYFDQIKSTLPKKEIYKDNEETESQSVSTKPIEQTEYKKNLNYQSKIHQTTPFKQMDSHKLILDREILVFSAPTSSSFYSSKVDTNEEDYEMTLETAISYQNMLSAKAKGLSGQYSNIQQESKQDNFKKHEVKFRLPDGMQVIGTFQGNENVQSLYDFMKHLIQYSEEPFLLYTTPPPKYLLNMKAILASDLNFSTKTTIIFKWDDTAQSCVREHNILKDTYLNLQKDISEIATCSEDKEENTTLPAVVPPQRLPSPPKCKSNSKKIPKWLKLSK</sequence>
<comment type="caution">
    <text evidence="1">The sequence shown here is derived from an EMBL/GenBank/DDBJ whole genome shotgun (WGS) entry which is preliminary data.</text>
</comment>
<evidence type="ECO:0000313" key="1">
    <source>
        <dbReference type="EMBL" id="KAG4305259.1"/>
    </source>
</evidence>
<name>A0ACB7CBZ5_9ASCO</name>
<dbReference type="EMBL" id="JABTEG010000004">
    <property type="protein sequence ID" value="KAG4305259.1"/>
    <property type="molecule type" value="Genomic_DNA"/>
</dbReference>
<keyword evidence="2" id="KW-1185">Reference proteome</keyword>
<protein>
    <submittedName>
        <fullName evidence="1">Uncharacterized protein</fullName>
    </submittedName>
</protein>
<dbReference type="Proteomes" id="UP000768646">
    <property type="component" value="Unassembled WGS sequence"/>
</dbReference>
<gene>
    <name evidence="1" type="ORF">PORY_001429</name>
</gene>